<dbReference type="FunFam" id="1.10.10.10:FF:000214">
    <property type="entry name" value="Methylated-DNA--protein-cysteine methyltransferase"/>
    <property type="match status" value="1"/>
</dbReference>
<evidence type="ECO:0000256" key="2">
    <source>
        <dbReference type="ARBA" id="ARBA00008711"/>
    </source>
</evidence>
<comment type="similarity">
    <text evidence="2 9">Belongs to the MGMT family.</text>
</comment>
<comment type="catalytic activity">
    <reaction evidence="8 9">
        <text>a 6-O-methyl-2'-deoxyguanosine in DNA + L-cysteinyl-[protein] = S-methyl-L-cysteinyl-[protein] + a 2'-deoxyguanosine in DNA</text>
        <dbReference type="Rhea" id="RHEA:24000"/>
        <dbReference type="Rhea" id="RHEA-COMP:10131"/>
        <dbReference type="Rhea" id="RHEA-COMP:10132"/>
        <dbReference type="Rhea" id="RHEA-COMP:11367"/>
        <dbReference type="Rhea" id="RHEA-COMP:11368"/>
        <dbReference type="ChEBI" id="CHEBI:29950"/>
        <dbReference type="ChEBI" id="CHEBI:82612"/>
        <dbReference type="ChEBI" id="CHEBI:85445"/>
        <dbReference type="ChEBI" id="CHEBI:85448"/>
        <dbReference type="EC" id="2.1.1.63"/>
    </reaction>
</comment>
<dbReference type="InterPro" id="IPR036631">
    <property type="entry name" value="MGMT_N_sf"/>
</dbReference>
<evidence type="ECO:0000256" key="4">
    <source>
        <dbReference type="ARBA" id="ARBA00022603"/>
    </source>
</evidence>
<reference evidence="12 13" key="1">
    <citation type="submission" date="2018-01" db="EMBL/GenBank/DDBJ databases">
        <title>The draft genome sequence of Cohaesibacter sp. H1304.</title>
        <authorList>
            <person name="Wang N.-N."/>
            <person name="Du Z.-J."/>
        </authorList>
    </citation>
    <scope>NUCLEOTIDE SEQUENCE [LARGE SCALE GENOMIC DNA]</scope>
    <source>
        <strain evidence="12 13">H1304</strain>
    </source>
</reference>
<evidence type="ECO:0000313" key="13">
    <source>
        <dbReference type="Proteomes" id="UP000234881"/>
    </source>
</evidence>
<dbReference type="GO" id="GO:0032259">
    <property type="term" value="P:methylation"/>
    <property type="evidence" value="ECO:0007669"/>
    <property type="project" value="UniProtKB-KW"/>
</dbReference>
<evidence type="ECO:0000256" key="7">
    <source>
        <dbReference type="ARBA" id="ARBA00023204"/>
    </source>
</evidence>
<keyword evidence="13" id="KW-1185">Reference proteome</keyword>
<accession>A0A2N5XNX6</accession>
<evidence type="ECO:0000256" key="6">
    <source>
        <dbReference type="ARBA" id="ARBA00022763"/>
    </source>
</evidence>
<dbReference type="InterPro" id="IPR008332">
    <property type="entry name" value="MethylG_MeTrfase_N"/>
</dbReference>
<comment type="subcellular location">
    <subcellularLocation>
        <location evidence="9">Cytoplasm</location>
    </subcellularLocation>
</comment>
<evidence type="ECO:0000256" key="3">
    <source>
        <dbReference type="ARBA" id="ARBA00022490"/>
    </source>
</evidence>
<name>A0A2N5XNX6_9HYPH</name>
<dbReference type="AlphaFoldDB" id="A0A2N5XNX6"/>
<proteinExistence type="inferred from homology"/>
<dbReference type="HAMAP" id="MF_00772">
    <property type="entry name" value="OGT"/>
    <property type="match status" value="1"/>
</dbReference>
<feature type="domain" description="Methylguanine DNA methyltransferase ribonuclease-like" evidence="11">
    <location>
        <begin position="8"/>
        <end position="74"/>
    </location>
</feature>
<dbReference type="GO" id="GO:0005737">
    <property type="term" value="C:cytoplasm"/>
    <property type="evidence" value="ECO:0007669"/>
    <property type="project" value="UniProtKB-SubCell"/>
</dbReference>
<evidence type="ECO:0000313" key="12">
    <source>
        <dbReference type="EMBL" id="PLW76203.1"/>
    </source>
</evidence>
<dbReference type="InterPro" id="IPR014048">
    <property type="entry name" value="MethylDNA_cys_MeTrfase_DNA-bd"/>
</dbReference>
<evidence type="ECO:0000256" key="8">
    <source>
        <dbReference type="ARBA" id="ARBA00049348"/>
    </source>
</evidence>
<comment type="miscellaneous">
    <text evidence="9">This enzyme catalyzes only one turnover and therefore is not strictly catalytic. According to one definition, an enzyme is a biocatalyst that acts repeatedly and over many reaction cycles.</text>
</comment>
<dbReference type="PANTHER" id="PTHR10815">
    <property type="entry name" value="METHYLATED-DNA--PROTEIN-CYSTEINE METHYLTRANSFERASE"/>
    <property type="match status" value="1"/>
</dbReference>
<dbReference type="PANTHER" id="PTHR10815:SF5">
    <property type="entry name" value="METHYLATED-DNA--PROTEIN-CYSTEINE METHYLTRANSFERASE"/>
    <property type="match status" value="1"/>
</dbReference>
<comment type="catalytic activity">
    <reaction evidence="1 9">
        <text>a 4-O-methyl-thymidine in DNA + L-cysteinyl-[protein] = a thymidine in DNA + S-methyl-L-cysteinyl-[protein]</text>
        <dbReference type="Rhea" id="RHEA:53428"/>
        <dbReference type="Rhea" id="RHEA-COMP:10131"/>
        <dbReference type="Rhea" id="RHEA-COMP:10132"/>
        <dbReference type="Rhea" id="RHEA-COMP:13555"/>
        <dbReference type="Rhea" id="RHEA-COMP:13556"/>
        <dbReference type="ChEBI" id="CHEBI:29950"/>
        <dbReference type="ChEBI" id="CHEBI:82612"/>
        <dbReference type="ChEBI" id="CHEBI:137386"/>
        <dbReference type="ChEBI" id="CHEBI:137387"/>
        <dbReference type="EC" id="2.1.1.63"/>
    </reaction>
</comment>
<dbReference type="SUPFAM" id="SSF46767">
    <property type="entry name" value="Methylated DNA-protein cysteine methyltransferase, C-terminal domain"/>
    <property type="match status" value="1"/>
</dbReference>
<dbReference type="SUPFAM" id="SSF53155">
    <property type="entry name" value="Methylated DNA-protein cysteine methyltransferase domain"/>
    <property type="match status" value="1"/>
</dbReference>
<dbReference type="InterPro" id="IPR001497">
    <property type="entry name" value="MethylDNA_cys_MeTrfase_AS"/>
</dbReference>
<dbReference type="InterPro" id="IPR023546">
    <property type="entry name" value="MGMT"/>
</dbReference>
<feature type="domain" description="Methylated-DNA-[protein]-cysteine S-methyltransferase DNA binding" evidence="10">
    <location>
        <begin position="82"/>
        <end position="162"/>
    </location>
</feature>
<dbReference type="InterPro" id="IPR036388">
    <property type="entry name" value="WH-like_DNA-bd_sf"/>
</dbReference>
<evidence type="ECO:0000259" key="11">
    <source>
        <dbReference type="Pfam" id="PF02870"/>
    </source>
</evidence>
<dbReference type="PROSITE" id="PS00374">
    <property type="entry name" value="MGMT"/>
    <property type="match status" value="1"/>
</dbReference>
<dbReference type="Proteomes" id="UP000234881">
    <property type="component" value="Unassembled WGS sequence"/>
</dbReference>
<dbReference type="Gene3D" id="3.30.160.70">
    <property type="entry name" value="Methylated DNA-protein cysteine methyltransferase domain"/>
    <property type="match status" value="1"/>
</dbReference>
<feature type="active site" description="Nucleophile; methyl group acceptor" evidence="9">
    <location>
        <position position="133"/>
    </location>
</feature>
<dbReference type="OrthoDB" id="9802228at2"/>
<dbReference type="RefSeq" id="WP_101534636.1">
    <property type="nucleotide sequence ID" value="NZ_PKUQ01000031.1"/>
</dbReference>
<dbReference type="Pfam" id="PF02870">
    <property type="entry name" value="Methyltransf_1N"/>
    <property type="match status" value="1"/>
</dbReference>
<keyword evidence="6 9" id="KW-0227">DNA damage</keyword>
<evidence type="ECO:0000256" key="5">
    <source>
        <dbReference type="ARBA" id="ARBA00022679"/>
    </source>
</evidence>
<dbReference type="Gene3D" id="1.10.10.10">
    <property type="entry name" value="Winged helix-like DNA-binding domain superfamily/Winged helix DNA-binding domain"/>
    <property type="match status" value="1"/>
</dbReference>
<evidence type="ECO:0000256" key="1">
    <source>
        <dbReference type="ARBA" id="ARBA00001286"/>
    </source>
</evidence>
<sequence length="177" mass="19188">MPNPKSSIHYCQYDSPLGRLVVGGADGRLGFLHLPKEGRPFEPEPDWIPVPSSFDDTRHELDAYFSGNLKQFTVAYRLIGTDFQMAVWHALAAIPYGALRSYGNIAKTVGRPKGSQAVGMANNANPLPIIVPCHRVIGTDGSLVGFGGGIKAKIWLLEHEGIAPSQVHTPNQMGLPF</sequence>
<comment type="caution">
    <text evidence="12">The sequence shown here is derived from an EMBL/GenBank/DDBJ whole genome shotgun (WGS) entry which is preliminary data.</text>
</comment>
<dbReference type="NCBIfam" id="TIGR00589">
    <property type="entry name" value="ogt"/>
    <property type="match status" value="1"/>
</dbReference>
<dbReference type="Pfam" id="PF01035">
    <property type="entry name" value="DNA_binding_1"/>
    <property type="match status" value="1"/>
</dbReference>
<keyword evidence="5 9" id="KW-0808">Transferase</keyword>
<dbReference type="InterPro" id="IPR036217">
    <property type="entry name" value="MethylDNA_cys_MeTrfase_DNAb"/>
</dbReference>
<dbReference type="GO" id="GO:0003908">
    <property type="term" value="F:methylated-DNA-[protein]-cysteine S-methyltransferase activity"/>
    <property type="evidence" value="ECO:0007669"/>
    <property type="project" value="UniProtKB-UniRule"/>
</dbReference>
<evidence type="ECO:0000256" key="9">
    <source>
        <dbReference type="HAMAP-Rule" id="MF_00772"/>
    </source>
</evidence>
<dbReference type="EC" id="2.1.1.63" evidence="9"/>
<gene>
    <name evidence="12" type="ORF">C0081_14950</name>
</gene>
<dbReference type="EMBL" id="PKUQ01000031">
    <property type="protein sequence ID" value="PLW76203.1"/>
    <property type="molecule type" value="Genomic_DNA"/>
</dbReference>
<comment type="function">
    <text evidence="9">Involved in the cellular defense against the biological effects of O6-methylguanine (O6-MeG) and O4-methylthymine (O4-MeT) in DNA. Repairs the methylated nucleobase in DNA by stoichiometrically transferring the methyl group to a cysteine residue in the enzyme. This is a suicide reaction: the enzyme is irreversibly inactivated.</text>
</comment>
<dbReference type="GO" id="GO:0006307">
    <property type="term" value="P:DNA alkylation repair"/>
    <property type="evidence" value="ECO:0007669"/>
    <property type="project" value="UniProtKB-UniRule"/>
</dbReference>
<keyword evidence="4 9" id="KW-0489">Methyltransferase</keyword>
<protein>
    <recommendedName>
        <fullName evidence="9">Methylated-DNA--protein-cysteine methyltransferase</fullName>
        <ecNumber evidence="9">2.1.1.63</ecNumber>
    </recommendedName>
    <alternativeName>
        <fullName evidence="9">6-O-methylguanine-DNA methyltransferase</fullName>
        <shortName evidence="9">MGMT</shortName>
    </alternativeName>
    <alternativeName>
        <fullName evidence="9">O-6-methylguanine-DNA-alkyltransferase</fullName>
    </alternativeName>
</protein>
<keyword evidence="7 9" id="KW-0234">DNA repair</keyword>
<organism evidence="12 13">
    <name type="scientific">Cohaesibacter celericrescens</name>
    <dbReference type="NCBI Taxonomy" id="2067669"/>
    <lineage>
        <taxon>Bacteria</taxon>
        <taxon>Pseudomonadati</taxon>
        <taxon>Pseudomonadota</taxon>
        <taxon>Alphaproteobacteria</taxon>
        <taxon>Hyphomicrobiales</taxon>
        <taxon>Cohaesibacteraceae</taxon>
    </lineage>
</organism>
<dbReference type="CDD" id="cd06445">
    <property type="entry name" value="ATase"/>
    <property type="match status" value="1"/>
</dbReference>
<keyword evidence="3 9" id="KW-0963">Cytoplasm</keyword>
<evidence type="ECO:0000259" key="10">
    <source>
        <dbReference type="Pfam" id="PF01035"/>
    </source>
</evidence>